<accession>A0AAV0LZ58</accession>
<dbReference type="GO" id="GO:0000793">
    <property type="term" value="C:condensed chromosome"/>
    <property type="evidence" value="ECO:0007669"/>
    <property type="project" value="TreeGrafter"/>
</dbReference>
<name>A0AAV0LZ58_9ROSI</name>
<sequence>MVLLHQLSSKKKRTASSPFVSPFPAAKIPKPDQQQTSAPSSTRAAGRNGDALASIDKMASILADAGCTLINPLGPPCLPSDHHKLRAHLNRRFSSSDGGGGSDSSSLRSDFMAGFSSYIDSRQNLQRVLAPSGVRGESLVRNLLLVPAIQQELQSVLLEKLPAYFDENSEQCGTSLSLEDDVARLIINQFRWLDFLVDPKGFTEKLMEVLSISPLRLKKEIIGSLPEIIGDQNNELMVDSLEQLLREDSGITVPVLDAYSNLTLDYMLQDQVITTALSCIRTIEGEQMPYLLRFLLLSATPVNVRRIIQQIREQLKFVGLSSSLASQQSKLKGKFVVDNTEGSILEALRSSLLFKNMLCQEILKELYSLRTPEDFKVIDIWLLVLIYKSGESMQKSVEKILKKKIVDNCMSEVPIDQCICQNKGLVKDYFSSFISLAEYLLASKETKARDFGKHIYTRLFEELDDNYCRQEVLGVLVTHVGSGVSFEVTSALEVLSVLAFKYTRELIPHSSFLNGILDYLEGFGTENLHKVYEVFGQLALSTQSDGSCHGSSIAHELFMIVRKQISHPNMKYKKMGLIGVLKMISCLGEENAFSLTASAGKSDSTEILELLRASLDSCKSVPLLLVLFYDELTAMLESKKLHPGIMDWIGKQLVEFESTFLADLDGGQLPAVETYCGLEGELWMNLDGDASPVCLSILPLVSSSADSTSSLQILPANFLLLSAFERLTSQGSLSGIDALLGCPLHLPCFSYFTAASWQSLSVKQKQTLCLSLYYAANWIRELLNAFCTQVAGQDECTSQAVKEEIVVKLSKRLRNLICLESLLNRSMKQHNLSLPEIHCHAEEPGVLNQSKNTVQKRNKQNEVHCSASPKNKKHKRMSKDSTSSDINGKLRQQTLFDVLKKAGSTATQEATDAEASTPCSKSPTVNSAGEEARTSKEPVITEFSSAAKGLELQRYKFRPLLVQCLSLLTFSKNQESCCSDPSAELPLYLYLLQDLHSKLDYFIPPKQSFSPRCSRSSASFSRMTLREFLNSIRPLFPFVKSHFDTSVSVLKEGDETCKEHWDIHSASAGNPEAASVIPSKYLVSTAVSKEVLKCFSKMINLPDIQMDKSILADLLQAFQPNNIPSNVSSGIQPIPSPGTTEYLYLGAFSFVENVMDIACSCSFALASESLFTLESITASIKALLERWEKNGEKSQLTSMTRLLNVLHQRASTSACKLLRQEWDNGSLENGWKDKGEIVQRMLQIYLDNSDSKANLLDELACSVLPQIQFSSPSEDDDDHGFPSLCNATFLVWYRVLHEANITILNQKVPKVSKAGGAAAAQPEIVEKHLTDLRKSVNVLVSLVNLCRLHDKVNMHSMAVKYGGKFVDSFLKAFDYLEAHFQTHNDLIIKLLMEFQKGTRTIQTLCSEAKGMKQTAVASKIPATKRSMERFLFRVKALLLTTSTGRTCWIGNLKHKDLAGQVVSSQAYAEHQSNDVDDENDDMEMDGDRNEDEEVVAASEEEEVGEAEVEEPEAE</sequence>
<evidence type="ECO:0000256" key="2">
    <source>
        <dbReference type="ARBA" id="ARBA00022499"/>
    </source>
</evidence>
<reference evidence="7" key="1">
    <citation type="submission" date="2022-08" db="EMBL/GenBank/DDBJ databases">
        <authorList>
            <person name="Gutierrez-Valencia J."/>
        </authorList>
    </citation>
    <scope>NUCLEOTIDE SEQUENCE</scope>
</reference>
<evidence type="ECO:0000256" key="5">
    <source>
        <dbReference type="ARBA" id="ARBA00093456"/>
    </source>
</evidence>
<comment type="subcellular location">
    <subcellularLocation>
        <location evidence="1">Nucleus</location>
    </subcellularLocation>
</comment>
<organism evidence="7 8">
    <name type="scientific">Linum tenue</name>
    <dbReference type="NCBI Taxonomy" id="586396"/>
    <lineage>
        <taxon>Eukaryota</taxon>
        <taxon>Viridiplantae</taxon>
        <taxon>Streptophyta</taxon>
        <taxon>Embryophyta</taxon>
        <taxon>Tracheophyta</taxon>
        <taxon>Spermatophyta</taxon>
        <taxon>Magnoliopsida</taxon>
        <taxon>eudicotyledons</taxon>
        <taxon>Gunneridae</taxon>
        <taxon>Pentapetalae</taxon>
        <taxon>rosids</taxon>
        <taxon>fabids</taxon>
        <taxon>Malpighiales</taxon>
        <taxon>Linaceae</taxon>
        <taxon>Linum</taxon>
    </lineage>
</organism>
<comment type="caution">
    <text evidence="7">The sequence shown here is derived from an EMBL/GenBank/DDBJ whole genome shotgun (WGS) entry which is preliminary data.</text>
</comment>
<dbReference type="EMBL" id="CAMGYJ010000006">
    <property type="protein sequence ID" value="CAI0439794.1"/>
    <property type="molecule type" value="Genomic_DNA"/>
</dbReference>
<dbReference type="PANTHER" id="PTHR32086:SF0">
    <property type="entry name" value="FANCONI ANEMIA GROUP D2 PROTEIN"/>
    <property type="match status" value="1"/>
</dbReference>
<keyword evidence="3" id="KW-0832">Ubl conjugation</keyword>
<dbReference type="Pfam" id="PF14631">
    <property type="entry name" value="FancD2"/>
    <property type="match status" value="2"/>
</dbReference>
<feature type="compositionally biased region" description="Polar residues" evidence="6">
    <location>
        <begin position="917"/>
        <end position="927"/>
    </location>
</feature>
<dbReference type="GO" id="GO:0036297">
    <property type="term" value="P:interstrand cross-link repair"/>
    <property type="evidence" value="ECO:0007669"/>
    <property type="project" value="TreeGrafter"/>
</dbReference>
<dbReference type="GO" id="GO:0005634">
    <property type="term" value="C:nucleus"/>
    <property type="evidence" value="ECO:0007669"/>
    <property type="project" value="UniProtKB-SubCell"/>
</dbReference>
<feature type="region of interest" description="Disordered" evidence="6">
    <location>
        <begin position="1465"/>
        <end position="1514"/>
    </location>
</feature>
<evidence type="ECO:0000256" key="6">
    <source>
        <dbReference type="SAM" id="MobiDB-lite"/>
    </source>
</evidence>
<evidence type="ECO:0000256" key="4">
    <source>
        <dbReference type="ARBA" id="ARBA00023242"/>
    </source>
</evidence>
<keyword evidence="8" id="KW-1185">Reference proteome</keyword>
<evidence type="ECO:0000256" key="3">
    <source>
        <dbReference type="ARBA" id="ARBA00022843"/>
    </source>
</evidence>
<dbReference type="GO" id="GO:0070182">
    <property type="term" value="F:DNA polymerase binding"/>
    <property type="evidence" value="ECO:0007669"/>
    <property type="project" value="TreeGrafter"/>
</dbReference>
<proteinExistence type="inferred from homology"/>
<evidence type="ECO:0000313" key="8">
    <source>
        <dbReference type="Proteomes" id="UP001154282"/>
    </source>
</evidence>
<dbReference type="InterPro" id="IPR029448">
    <property type="entry name" value="FANCD2"/>
</dbReference>
<keyword evidence="4" id="KW-0539">Nucleus</keyword>
<dbReference type="GO" id="GO:0007129">
    <property type="term" value="P:homologous chromosome pairing at meiosis"/>
    <property type="evidence" value="ECO:0007669"/>
    <property type="project" value="TreeGrafter"/>
</dbReference>
<evidence type="ECO:0000256" key="1">
    <source>
        <dbReference type="ARBA" id="ARBA00004123"/>
    </source>
</evidence>
<feature type="region of interest" description="Disordered" evidence="6">
    <location>
        <begin position="846"/>
        <end position="885"/>
    </location>
</feature>
<feature type="compositionally biased region" description="Acidic residues" evidence="6">
    <location>
        <begin position="1474"/>
        <end position="1514"/>
    </location>
</feature>
<feature type="compositionally biased region" description="Polar residues" evidence="6">
    <location>
        <begin position="32"/>
        <end position="43"/>
    </location>
</feature>
<dbReference type="PANTHER" id="PTHR32086">
    <property type="entry name" value="FANCONI ANEMIA GROUP D2 PROTEIN"/>
    <property type="match status" value="1"/>
</dbReference>
<keyword evidence="2" id="KW-1017">Isopeptide bond</keyword>
<protein>
    <recommendedName>
        <fullName evidence="9">Fanconi anemia group D2 protein</fullName>
    </recommendedName>
</protein>
<evidence type="ECO:0008006" key="9">
    <source>
        <dbReference type="Google" id="ProtNLM"/>
    </source>
</evidence>
<comment type="similarity">
    <text evidence="5">Belongs to the Fanconi anemia protein FANCD2 family.</text>
</comment>
<gene>
    <name evidence="7" type="ORF">LITE_LOCUS26273</name>
</gene>
<evidence type="ECO:0000313" key="7">
    <source>
        <dbReference type="EMBL" id="CAI0439794.1"/>
    </source>
</evidence>
<dbReference type="GO" id="GO:0031573">
    <property type="term" value="P:mitotic intra-S DNA damage checkpoint signaling"/>
    <property type="evidence" value="ECO:0007669"/>
    <property type="project" value="TreeGrafter"/>
</dbReference>
<feature type="region of interest" description="Disordered" evidence="6">
    <location>
        <begin position="907"/>
        <end position="933"/>
    </location>
</feature>
<feature type="region of interest" description="Disordered" evidence="6">
    <location>
        <begin position="1"/>
        <end position="47"/>
    </location>
</feature>
<dbReference type="Proteomes" id="UP001154282">
    <property type="component" value="Unassembled WGS sequence"/>
</dbReference>
<dbReference type="GO" id="GO:1990918">
    <property type="term" value="P:double-strand break repair involved in meiotic recombination"/>
    <property type="evidence" value="ECO:0007669"/>
    <property type="project" value="TreeGrafter"/>
</dbReference>